<feature type="transmembrane region" description="Helical" evidence="8">
    <location>
        <begin position="129"/>
        <end position="148"/>
    </location>
</feature>
<feature type="transmembrane region" description="Helical" evidence="8">
    <location>
        <begin position="363"/>
        <end position="384"/>
    </location>
</feature>
<feature type="transmembrane region" description="Helical" evidence="8">
    <location>
        <begin position="276"/>
        <end position="295"/>
    </location>
</feature>
<comment type="subcellular location">
    <subcellularLocation>
        <location evidence="1">Cell membrane</location>
        <topology evidence="1">Multi-pass membrane protein</topology>
    </subcellularLocation>
</comment>
<evidence type="ECO:0000256" key="7">
    <source>
        <dbReference type="ARBA" id="ARBA00023136"/>
    </source>
</evidence>
<evidence type="ECO:0000256" key="1">
    <source>
        <dbReference type="ARBA" id="ARBA00004651"/>
    </source>
</evidence>
<evidence type="ECO:0000256" key="4">
    <source>
        <dbReference type="ARBA" id="ARBA00022475"/>
    </source>
</evidence>
<dbReference type="EMBL" id="JACJVR010000088">
    <property type="protein sequence ID" value="MBB6694280.1"/>
    <property type="molecule type" value="Genomic_DNA"/>
</dbReference>
<keyword evidence="3" id="KW-0813">Transport</keyword>
<keyword evidence="6 8" id="KW-1133">Transmembrane helix</keyword>
<comment type="similarity">
    <text evidence="2">Belongs to the major facilitator superfamily.</text>
</comment>
<dbReference type="SUPFAM" id="SSF103473">
    <property type="entry name" value="MFS general substrate transporter"/>
    <property type="match status" value="1"/>
</dbReference>
<dbReference type="GO" id="GO:0022857">
    <property type="term" value="F:transmembrane transporter activity"/>
    <property type="evidence" value="ECO:0007669"/>
    <property type="project" value="InterPro"/>
</dbReference>
<gene>
    <name evidence="10" type="ORF">H7B90_23065</name>
</gene>
<organism evidence="10 11">
    <name type="scientific">Cohnella xylanilytica</name>
    <dbReference type="NCBI Taxonomy" id="557555"/>
    <lineage>
        <taxon>Bacteria</taxon>
        <taxon>Bacillati</taxon>
        <taxon>Bacillota</taxon>
        <taxon>Bacilli</taxon>
        <taxon>Bacillales</taxon>
        <taxon>Paenibacillaceae</taxon>
        <taxon>Cohnella</taxon>
    </lineage>
</organism>
<evidence type="ECO:0000256" key="2">
    <source>
        <dbReference type="ARBA" id="ARBA00008335"/>
    </source>
</evidence>
<dbReference type="AlphaFoldDB" id="A0A841U8K3"/>
<dbReference type="Proteomes" id="UP000553776">
    <property type="component" value="Unassembled WGS sequence"/>
</dbReference>
<feature type="transmembrane region" description="Helical" evidence="8">
    <location>
        <begin position="211"/>
        <end position="229"/>
    </location>
</feature>
<dbReference type="GO" id="GO:0005886">
    <property type="term" value="C:plasma membrane"/>
    <property type="evidence" value="ECO:0007669"/>
    <property type="project" value="UniProtKB-SubCell"/>
</dbReference>
<dbReference type="InterPro" id="IPR020846">
    <property type="entry name" value="MFS_dom"/>
</dbReference>
<evidence type="ECO:0000256" key="8">
    <source>
        <dbReference type="SAM" id="Phobius"/>
    </source>
</evidence>
<feature type="transmembrane region" description="Helical" evidence="8">
    <location>
        <begin position="301"/>
        <end position="323"/>
    </location>
</feature>
<evidence type="ECO:0000313" key="11">
    <source>
        <dbReference type="Proteomes" id="UP000553776"/>
    </source>
</evidence>
<proteinExistence type="inferred from homology"/>
<dbReference type="InterPro" id="IPR011701">
    <property type="entry name" value="MFS"/>
</dbReference>
<protein>
    <submittedName>
        <fullName evidence="10">MFS transporter</fullName>
    </submittedName>
</protein>
<keyword evidence="5 8" id="KW-0812">Transmembrane</keyword>
<accession>A0A841U8K3</accession>
<feature type="transmembrane region" description="Helical" evidence="8">
    <location>
        <begin position="335"/>
        <end position="357"/>
    </location>
</feature>
<evidence type="ECO:0000313" key="10">
    <source>
        <dbReference type="EMBL" id="MBB6694280.1"/>
    </source>
</evidence>
<feature type="domain" description="Major facilitator superfamily (MFS) profile" evidence="9">
    <location>
        <begin position="1"/>
        <end position="388"/>
    </location>
</feature>
<evidence type="ECO:0000256" key="3">
    <source>
        <dbReference type="ARBA" id="ARBA00022448"/>
    </source>
</evidence>
<keyword evidence="11" id="KW-1185">Reference proteome</keyword>
<keyword evidence="4" id="KW-1003">Cell membrane</keyword>
<feature type="transmembrane region" description="Helical" evidence="8">
    <location>
        <begin position="71"/>
        <end position="89"/>
    </location>
</feature>
<feature type="transmembrane region" description="Helical" evidence="8">
    <location>
        <begin position="95"/>
        <end position="117"/>
    </location>
</feature>
<keyword evidence="7 8" id="KW-0472">Membrane</keyword>
<dbReference type="Gene3D" id="1.20.1250.20">
    <property type="entry name" value="MFS general substrate transporter like domains"/>
    <property type="match status" value="1"/>
</dbReference>
<feature type="transmembrane region" description="Helical" evidence="8">
    <location>
        <begin position="249"/>
        <end position="269"/>
    </location>
</feature>
<comment type="caution">
    <text evidence="10">The sequence shown here is derived from an EMBL/GenBank/DDBJ whole genome shotgun (WGS) entry which is preliminary data.</text>
</comment>
<dbReference type="InterPro" id="IPR036259">
    <property type="entry name" value="MFS_trans_sf"/>
</dbReference>
<dbReference type="PANTHER" id="PTHR43271:SF2">
    <property type="entry name" value="BLL2771 PROTEIN"/>
    <property type="match status" value="1"/>
</dbReference>
<evidence type="ECO:0000259" key="9">
    <source>
        <dbReference type="PROSITE" id="PS50850"/>
    </source>
</evidence>
<dbReference type="Pfam" id="PF07690">
    <property type="entry name" value="MFS_1"/>
    <property type="match status" value="2"/>
</dbReference>
<reference evidence="10 11" key="1">
    <citation type="submission" date="2020-08" db="EMBL/GenBank/DDBJ databases">
        <title>Cohnella phylogeny.</title>
        <authorList>
            <person name="Dunlap C."/>
        </authorList>
    </citation>
    <scope>NUCLEOTIDE SEQUENCE [LARGE SCALE GENOMIC DNA]</scope>
    <source>
        <strain evidence="10 11">DSM 25239</strain>
    </source>
</reference>
<feature type="transmembrane region" description="Helical" evidence="8">
    <location>
        <begin position="41"/>
        <end position="59"/>
    </location>
</feature>
<name>A0A841U8K3_9BACL</name>
<dbReference type="PROSITE" id="PS50850">
    <property type="entry name" value="MFS"/>
    <property type="match status" value="1"/>
</dbReference>
<evidence type="ECO:0000256" key="6">
    <source>
        <dbReference type="ARBA" id="ARBA00022989"/>
    </source>
</evidence>
<dbReference type="RefSeq" id="WP_185138251.1">
    <property type="nucleotide sequence ID" value="NZ_JACJVR010000088.1"/>
</dbReference>
<feature type="transmembrane region" description="Helical" evidence="8">
    <location>
        <begin position="160"/>
        <end position="179"/>
    </location>
</feature>
<evidence type="ECO:0000256" key="5">
    <source>
        <dbReference type="ARBA" id="ARBA00022692"/>
    </source>
</evidence>
<sequence>MNNRALAVLVWCSLAVVSNVYVTIPIAGALAGEWELGASAQGWIGSSFSLAYAAGFLIFAPVADRVGPKRMMLAGLAALALVAPLAGLADSLPAFLALRVVQGLAASTFAPSVITYVAAKSPEGRRATAIGFVSFAFLLSGIAGQLYAGFLYERLGWPPVFFGLGIAYALSAILLGRLVPGESAGGAPSPGAPRPEPLLGQIGTLLANRSLLACYAIAATALLSFVGMYTALNADLARPPYSLDADGFLYVRAIGIAGMLLSPLAGVLSRKRGLVPVLRAGIALAFAGLLVAYAARSLPALVAASVVFVAGISLLIPSLISVVGQLAGPYRGAGITLYSFVLFCGAAVGPPISLGLLSSSGPGLAFAAFSLVLAFALAASFLISRTSKTAVGARS</sequence>
<dbReference type="PANTHER" id="PTHR43271">
    <property type="entry name" value="BLL2771 PROTEIN"/>
    <property type="match status" value="1"/>
</dbReference>